<dbReference type="GO" id="GO:0006355">
    <property type="term" value="P:regulation of DNA-templated transcription"/>
    <property type="evidence" value="ECO:0007669"/>
    <property type="project" value="TreeGrafter"/>
</dbReference>
<dbReference type="GO" id="GO:0000976">
    <property type="term" value="F:transcription cis-regulatory region binding"/>
    <property type="evidence" value="ECO:0007669"/>
    <property type="project" value="TreeGrafter"/>
</dbReference>
<evidence type="ECO:0000256" key="4">
    <source>
        <dbReference type="ARBA" id="ARBA00023125"/>
    </source>
</evidence>
<feature type="modified residue" description="4-aspartylphosphate" evidence="6">
    <location>
        <position position="54"/>
    </location>
</feature>
<dbReference type="SUPFAM" id="SSF52172">
    <property type="entry name" value="CheY-like"/>
    <property type="match status" value="1"/>
</dbReference>
<organism evidence="8 9">
    <name type="scientific">Desulfacinum hydrothermale DSM 13146</name>
    <dbReference type="NCBI Taxonomy" id="1121390"/>
    <lineage>
        <taxon>Bacteria</taxon>
        <taxon>Pseudomonadati</taxon>
        <taxon>Thermodesulfobacteriota</taxon>
        <taxon>Syntrophobacteria</taxon>
        <taxon>Syntrophobacterales</taxon>
        <taxon>Syntrophobacteraceae</taxon>
        <taxon>Desulfacinum</taxon>
    </lineage>
</organism>
<keyword evidence="2" id="KW-0902">Two-component regulatory system</keyword>
<keyword evidence="5" id="KW-0804">Transcription</keyword>
<dbReference type="OrthoDB" id="5417155at2"/>
<gene>
    <name evidence="8" type="ORF">SAMN02746041_00565</name>
</gene>
<dbReference type="Gene3D" id="3.40.50.2300">
    <property type="match status" value="1"/>
</dbReference>
<dbReference type="EMBL" id="FWXF01000002">
    <property type="protein sequence ID" value="SMC18862.1"/>
    <property type="molecule type" value="Genomic_DNA"/>
</dbReference>
<dbReference type="PROSITE" id="PS50110">
    <property type="entry name" value="RESPONSE_REGULATORY"/>
    <property type="match status" value="1"/>
</dbReference>
<evidence type="ECO:0000313" key="9">
    <source>
        <dbReference type="Proteomes" id="UP000192783"/>
    </source>
</evidence>
<dbReference type="Proteomes" id="UP000192783">
    <property type="component" value="Unassembled WGS sequence"/>
</dbReference>
<evidence type="ECO:0000256" key="5">
    <source>
        <dbReference type="ARBA" id="ARBA00023163"/>
    </source>
</evidence>
<keyword evidence="1 6" id="KW-0597">Phosphoprotein</keyword>
<dbReference type="Pfam" id="PF00072">
    <property type="entry name" value="Response_reg"/>
    <property type="match status" value="1"/>
</dbReference>
<dbReference type="GO" id="GO:0000156">
    <property type="term" value="F:phosphorelay response regulator activity"/>
    <property type="evidence" value="ECO:0007669"/>
    <property type="project" value="TreeGrafter"/>
</dbReference>
<sequence length="223" mass="24696">MSIVSALVIDDEKVVCDSVSAILAEGNFKVDVSLNSREGLEKALRDNYDVILTDIMMPEIDGMDVLRDIKSSKPHVPVLMITGYGSVQSAVEAMRLGAADYIEKPFDPEQLLGAVQAVLGRRDLPAAQATQAVRQSTPGMDAQEETLVHRDAILRVLERAVQDPDFNAALLYGQSRALDGYELNAAERYALVTGDLHWLQEQLGFLDTHHYNWLMTRLGAEIW</sequence>
<evidence type="ECO:0000259" key="7">
    <source>
        <dbReference type="PROSITE" id="PS50110"/>
    </source>
</evidence>
<dbReference type="FunFam" id="3.40.50.2300:FF:000018">
    <property type="entry name" value="DNA-binding transcriptional regulator NtrC"/>
    <property type="match status" value="1"/>
</dbReference>
<dbReference type="AlphaFoldDB" id="A0A1W1X4N3"/>
<keyword evidence="4" id="KW-0238">DNA-binding</keyword>
<evidence type="ECO:0000256" key="6">
    <source>
        <dbReference type="PROSITE-ProRule" id="PRU00169"/>
    </source>
</evidence>
<dbReference type="PANTHER" id="PTHR48111:SF1">
    <property type="entry name" value="TWO-COMPONENT RESPONSE REGULATOR ORR33"/>
    <property type="match status" value="1"/>
</dbReference>
<protein>
    <submittedName>
        <fullName evidence="8">Response regulator receiver domain-containing protein</fullName>
    </submittedName>
</protein>
<dbReference type="InterPro" id="IPR001789">
    <property type="entry name" value="Sig_transdc_resp-reg_receiver"/>
</dbReference>
<dbReference type="RefSeq" id="WP_084056054.1">
    <property type="nucleotide sequence ID" value="NZ_FWXF01000002.1"/>
</dbReference>
<evidence type="ECO:0000256" key="2">
    <source>
        <dbReference type="ARBA" id="ARBA00023012"/>
    </source>
</evidence>
<dbReference type="InterPro" id="IPR039420">
    <property type="entry name" value="WalR-like"/>
</dbReference>
<keyword evidence="3" id="KW-0805">Transcription regulation</keyword>
<evidence type="ECO:0000313" key="8">
    <source>
        <dbReference type="EMBL" id="SMC18862.1"/>
    </source>
</evidence>
<dbReference type="STRING" id="1121390.SAMN02746041_00565"/>
<dbReference type="SMART" id="SM00448">
    <property type="entry name" value="REC"/>
    <property type="match status" value="1"/>
</dbReference>
<proteinExistence type="predicted"/>
<dbReference type="GO" id="GO:0005829">
    <property type="term" value="C:cytosol"/>
    <property type="evidence" value="ECO:0007669"/>
    <property type="project" value="TreeGrafter"/>
</dbReference>
<dbReference type="PANTHER" id="PTHR48111">
    <property type="entry name" value="REGULATOR OF RPOS"/>
    <property type="match status" value="1"/>
</dbReference>
<name>A0A1W1X4N3_9BACT</name>
<reference evidence="8 9" key="1">
    <citation type="submission" date="2017-04" db="EMBL/GenBank/DDBJ databases">
        <authorList>
            <person name="Afonso C.L."/>
            <person name="Miller P.J."/>
            <person name="Scott M.A."/>
            <person name="Spackman E."/>
            <person name="Goraichik I."/>
            <person name="Dimitrov K.M."/>
            <person name="Suarez D.L."/>
            <person name="Swayne D.E."/>
        </authorList>
    </citation>
    <scope>NUCLEOTIDE SEQUENCE [LARGE SCALE GENOMIC DNA]</scope>
    <source>
        <strain evidence="8 9">DSM 13146</strain>
    </source>
</reference>
<keyword evidence="9" id="KW-1185">Reference proteome</keyword>
<feature type="domain" description="Response regulatory" evidence="7">
    <location>
        <begin position="5"/>
        <end position="119"/>
    </location>
</feature>
<dbReference type="GO" id="GO:0032993">
    <property type="term" value="C:protein-DNA complex"/>
    <property type="evidence" value="ECO:0007669"/>
    <property type="project" value="TreeGrafter"/>
</dbReference>
<evidence type="ECO:0000256" key="1">
    <source>
        <dbReference type="ARBA" id="ARBA00022553"/>
    </source>
</evidence>
<accession>A0A1W1X4N3</accession>
<dbReference type="InterPro" id="IPR011006">
    <property type="entry name" value="CheY-like_superfamily"/>
</dbReference>
<evidence type="ECO:0000256" key="3">
    <source>
        <dbReference type="ARBA" id="ARBA00023015"/>
    </source>
</evidence>